<name>A0A1Y2HES0_9FUNG</name>
<dbReference type="OrthoDB" id="2162994at2759"/>
<evidence type="ECO:0000256" key="3">
    <source>
        <dbReference type="ARBA" id="ARBA00022833"/>
    </source>
</evidence>
<dbReference type="SMART" id="SM00401">
    <property type="entry name" value="ZnF_GATA"/>
    <property type="match status" value="1"/>
</dbReference>
<keyword evidence="10" id="KW-1185">Reference proteome</keyword>
<dbReference type="STRING" id="765915.A0A1Y2HES0"/>
<feature type="region of interest" description="Disordered" evidence="7">
    <location>
        <begin position="46"/>
        <end position="77"/>
    </location>
</feature>
<evidence type="ECO:0000256" key="6">
    <source>
        <dbReference type="PROSITE-ProRule" id="PRU00094"/>
    </source>
</evidence>
<dbReference type="GO" id="GO:0043565">
    <property type="term" value="F:sequence-specific DNA binding"/>
    <property type="evidence" value="ECO:0007669"/>
    <property type="project" value="InterPro"/>
</dbReference>
<reference evidence="9 10" key="1">
    <citation type="submission" date="2016-07" db="EMBL/GenBank/DDBJ databases">
        <title>Pervasive Adenine N6-methylation of Active Genes in Fungi.</title>
        <authorList>
            <consortium name="DOE Joint Genome Institute"/>
            <person name="Mondo S.J."/>
            <person name="Dannebaum R.O."/>
            <person name="Kuo R.C."/>
            <person name="Labutti K."/>
            <person name="Haridas S."/>
            <person name="Kuo A."/>
            <person name="Salamov A."/>
            <person name="Ahrendt S.R."/>
            <person name="Lipzen A."/>
            <person name="Sullivan W."/>
            <person name="Andreopoulos W.B."/>
            <person name="Clum A."/>
            <person name="Lindquist E."/>
            <person name="Daum C."/>
            <person name="Ramamoorthy G.K."/>
            <person name="Gryganskyi A."/>
            <person name="Culley D."/>
            <person name="Magnuson J.K."/>
            <person name="James T.Y."/>
            <person name="O'Malley M.A."/>
            <person name="Stajich J.E."/>
            <person name="Spatafora J.W."/>
            <person name="Visel A."/>
            <person name="Grigoriev I.V."/>
        </authorList>
    </citation>
    <scope>NUCLEOTIDE SEQUENCE [LARGE SCALE GENOMIC DNA]</scope>
    <source>
        <strain evidence="9 10">PL171</strain>
    </source>
</reference>
<organism evidence="9 10">
    <name type="scientific">Catenaria anguillulae PL171</name>
    <dbReference type="NCBI Taxonomy" id="765915"/>
    <lineage>
        <taxon>Eukaryota</taxon>
        <taxon>Fungi</taxon>
        <taxon>Fungi incertae sedis</taxon>
        <taxon>Blastocladiomycota</taxon>
        <taxon>Blastocladiomycetes</taxon>
        <taxon>Blastocladiales</taxon>
        <taxon>Catenariaceae</taxon>
        <taxon>Catenaria</taxon>
    </lineage>
</organism>
<dbReference type="Gene3D" id="3.30.50.10">
    <property type="entry name" value="Erythroid Transcription Factor GATA-1, subunit A"/>
    <property type="match status" value="1"/>
</dbReference>
<keyword evidence="4" id="KW-0805">Transcription regulation</keyword>
<keyword evidence="1" id="KW-0479">Metal-binding</keyword>
<dbReference type="PANTHER" id="PTHR47172:SF24">
    <property type="entry name" value="GATA ZINC FINGER DOMAIN-CONTAINING PROTEIN 14-RELATED"/>
    <property type="match status" value="1"/>
</dbReference>
<sequence length="77" mass="8573">MRPSPHGVPCARCGMLESPEWRRGEAGIRDLCNACGLKYYREKKQREKVARKAATSSSSAPVADAYGPGSWDEHHRD</sequence>
<evidence type="ECO:0000256" key="5">
    <source>
        <dbReference type="ARBA" id="ARBA00023163"/>
    </source>
</evidence>
<dbReference type="InterPro" id="IPR013088">
    <property type="entry name" value="Znf_NHR/GATA"/>
</dbReference>
<dbReference type="InterPro" id="IPR000679">
    <property type="entry name" value="Znf_GATA"/>
</dbReference>
<keyword evidence="2 6" id="KW-0863">Zinc-finger</keyword>
<evidence type="ECO:0000256" key="2">
    <source>
        <dbReference type="ARBA" id="ARBA00022771"/>
    </source>
</evidence>
<evidence type="ECO:0000313" key="10">
    <source>
        <dbReference type="Proteomes" id="UP000193411"/>
    </source>
</evidence>
<dbReference type="AlphaFoldDB" id="A0A1Y2HES0"/>
<dbReference type="SUPFAM" id="SSF57716">
    <property type="entry name" value="Glucocorticoid receptor-like (DNA-binding domain)"/>
    <property type="match status" value="1"/>
</dbReference>
<dbReference type="PROSITE" id="PS50114">
    <property type="entry name" value="GATA_ZN_FINGER_2"/>
    <property type="match status" value="1"/>
</dbReference>
<dbReference type="Pfam" id="PF00320">
    <property type="entry name" value="GATA"/>
    <property type="match status" value="1"/>
</dbReference>
<protein>
    <recommendedName>
        <fullName evidence="8">GATA-type domain-containing protein</fullName>
    </recommendedName>
</protein>
<dbReference type="GO" id="GO:0006355">
    <property type="term" value="P:regulation of DNA-templated transcription"/>
    <property type="evidence" value="ECO:0007669"/>
    <property type="project" value="InterPro"/>
</dbReference>
<dbReference type="GO" id="GO:0008270">
    <property type="term" value="F:zinc ion binding"/>
    <property type="evidence" value="ECO:0007669"/>
    <property type="project" value="UniProtKB-KW"/>
</dbReference>
<dbReference type="PANTHER" id="PTHR47172">
    <property type="entry name" value="OS01G0976800 PROTEIN"/>
    <property type="match status" value="1"/>
</dbReference>
<keyword evidence="5" id="KW-0804">Transcription</keyword>
<dbReference type="EMBL" id="MCFL01000039">
    <property type="protein sequence ID" value="ORZ33080.1"/>
    <property type="molecule type" value="Genomic_DNA"/>
</dbReference>
<dbReference type="Proteomes" id="UP000193411">
    <property type="component" value="Unassembled WGS sequence"/>
</dbReference>
<keyword evidence="3" id="KW-0862">Zinc</keyword>
<evidence type="ECO:0000256" key="1">
    <source>
        <dbReference type="ARBA" id="ARBA00022723"/>
    </source>
</evidence>
<gene>
    <name evidence="9" type="ORF">BCR44DRAFT_1391468</name>
</gene>
<evidence type="ECO:0000313" key="9">
    <source>
        <dbReference type="EMBL" id="ORZ33080.1"/>
    </source>
</evidence>
<accession>A0A1Y2HES0</accession>
<feature type="domain" description="GATA-type" evidence="8">
    <location>
        <begin position="4"/>
        <end position="58"/>
    </location>
</feature>
<evidence type="ECO:0000256" key="7">
    <source>
        <dbReference type="SAM" id="MobiDB-lite"/>
    </source>
</evidence>
<comment type="caution">
    <text evidence="9">The sequence shown here is derived from an EMBL/GenBank/DDBJ whole genome shotgun (WGS) entry which is preliminary data.</text>
</comment>
<proteinExistence type="predicted"/>
<evidence type="ECO:0000259" key="8">
    <source>
        <dbReference type="PROSITE" id="PS50114"/>
    </source>
</evidence>
<evidence type="ECO:0000256" key="4">
    <source>
        <dbReference type="ARBA" id="ARBA00023015"/>
    </source>
</evidence>
<dbReference type="CDD" id="cd00202">
    <property type="entry name" value="ZnF_GATA"/>
    <property type="match status" value="1"/>
</dbReference>